<evidence type="ECO:0000256" key="1">
    <source>
        <dbReference type="SAM" id="Phobius"/>
    </source>
</evidence>
<keyword evidence="1" id="KW-1133">Transmembrane helix</keyword>
<keyword evidence="3" id="KW-1185">Reference proteome</keyword>
<dbReference type="Proteomes" id="UP001364472">
    <property type="component" value="Unassembled WGS sequence"/>
</dbReference>
<protein>
    <submittedName>
        <fullName evidence="2">ATP synthase subunit I</fullName>
    </submittedName>
</protein>
<evidence type="ECO:0000313" key="2">
    <source>
        <dbReference type="EMBL" id="MEJ1249157.1"/>
    </source>
</evidence>
<dbReference type="RefSeq" id="WP_337334873.1">
    <property type="nucleotide sequence ID" value="NZ_JBBDHC010000006.1"/>
</dbReference>
<dbReference type="Pfam" id="PF12966">
    <property type="entry name" value="AtpR"/>
    <property type="match status" value="1"/>
</dbReference>
<name>A0AAW9R412_9GAMM</name>
<gene>
    <name evidence="2" type="ORF">WB794_05655</name>
</gene>
<accession>A0AAW9R412</accession>
<reference evidence="2 3" key="1">
    <citation type="journal article" date="2016" name="Antonie Van Leeuwenhoek">
        <title>Denitratimonas tolerans gen. nov., sp. nov., a denitrifying bacterium isolated from a bioreactor for tannery wastewater treatment.</title>
        <authorList>
            <person name="Han S.I."/>
            <person name="Kim J.O."/>
            <person name="Lee Y.R."/>
            <person name="Ekpeghere K.I."/>
            <person name="Koh S.C."/>
            <person name="Whang K.S."/>
        </authorList>
    </citation>
    <scope>NUCLEOTIDE SEQUENCE [LARGE SCALE GENOMIC DNA]</scope>
    <source>
        <strain evidence="2 3">KACC 17565</strain>
    </source>
</reference>
<dbReference type="AlphaFoldDB" id="A0AAW9R412"/>
<evidence type="ECO:0000313" key="3">
    <source>
        <dbReference type="Proteomes" id="UP001364472"/>
    </source>
</evidence>
<proteinExistence type="predicted"/>
<dbReference type="EMBL" id="JBBDHC010000006">
    <property type="protein sequence ID" value="MEJ1249157.1"/>
    <property type="molecule type" value="Genomic_DNA"/>
</dbReference>
<keyword evidence="1" id="KW-0472">Membrane</keyword>
<sequence length="101" mass="10586">MTALDGVALLAGFGAGLAVSALFFAGLAWGMHKALGSARPGPILLASFLLRAVLLLGVGFALARWLQPLSCWIGYMAAFFAARTVAVRRARAPRPSATEDR</sequence>
<comment type="caution">
    <text evidence="2">The sequence shown here is derived from an EMBL/GenBank/DDBJ whole genome shotgun (WGS) entry which is preliminary data.</text>
</comment>
<keyword evidence="1" id="KW-0812">Transmembrane</keyword>
<feature type="transmembrane region" description="Helical" evidence="1">
    <location>
        <begin position="43"/>
        <end position="63"/>
    </location>
</feature>
<feature type="transmembrane region" description="Helical" evidence="1">
    <location>
        <begin position="6"/>
        <end position="31"/>
    </location>
</feature>
<dbReference type="InterPro" id="IPR017581">
    <property type="entry name" value="AtpR-like"/>
</dbReference>
<organism evidence="2 3">
    <name type="scientific">Denitratimonas tolerans</name>
    <dbReference type="NCBI Taxonomy" id="1338420"/>
    <lineage>
        <taxon>Bacteria</taxon>
        <taxon>Pseudomonadati</taxon>
        <taxon>Pseudomonadota</taxon>
        <taxon>Gammaproteobacteria</taxon>
        <taxon>Lysobacterales</taxon>
        <taxon>Lysobacteraceae</taxon>
        <taxon>Denitratimonas</taxon>
    </lineage>
</organism>